<name>J3MAN7_ORYBR</name>
<sequence>MILGCSQNGCSEDAVRLFTRMYKENVRPDSFTLVSVIQALADISDPLQARCIHGYSIKLHLDHDGYVLTALIYMYAKCSCATIARTLFSSARERHVFTWNPMIHGYSSHGFGKVVVELFEEMKSIGIAPNETTFLSVLSACSHAGLVDEGWKYFTSVKEDYGLEPGKLDEE</sequence>
<dbReference type="HOGENOM" id="CLU_002706_0_0_1"/>
<evidence type="ECO:0008006" key="6">
    <source>
        <dbReference type="Google" id="ProtNLM"/>
    </source>
</evidence>
<reference evidence="4" key="2">
    <citation type="submission" date="2013-04" db="UniProtKB">
        <authorList>
            <consortium name="EnsemblPlants"/>
        </authorList>
    </citation>
    <scope>IDENTIFICATION</scope>
</reference>
<organism evidence="4">
    <name type="scientific">Oryza brachyantha</name>
    <name type="common">malo sina</name>
    <dbReference type="NCBI Taxonomy" id="4533"/>
    <lineage>
        <taxon>Eukaryota</taxon>
        <taxon>Viridiplantae</taxon>
        <taxon>Streptophyta</taxon>
        <taxon>Embryophyta</taxon>
        <taxon>Tracheophyta</taxon>
        <taxon>Spermatophyta</taxon>
        <taxon>Magnoliopsida</taxon>
        <taxon>Liliopsida</taxon>
        <taxon>Poales</taxon>
        <taxon>Poaceae</taxon>
        <taxon>BOP clade</taxon>
        <taxon>Oryzoideae</taxon>
        <taxon>Oryzeae</taxon>
        <taxon>Oryzinae</taxon>
        <taxon>Oryza</taxon>
    </lineage>
</organism>
<dbReference type="EnsemblPlants" id="OB06G10810.1">
    <property type="protein sequence ID" value="OB06G10810.1"/>
    <property type="gene ID" value="OB06G10810"/>
</dbReference>
<accession>J3MAN7</accession>
<evidence type="ECO:0000313" key="4">
    <source>
        <dbReference type="EnsemblPlants" id="OB06G10810.1"/>
    </source>
</evidence>
<dbReference type="Pfam" id="PF13041">
    <property type="entry name" value="PPR_2"/>
    <property type="match status" value="2"/>
</dbReference>
<feature type="repeat" description="PPR" evidence="3">
    <location>
        <begin position="130"/>
        <end position="165"/>
    </location>
</feature>
<feature type="repeat" description="PPR" evidence="3">
    <location>
        <begin position="1"/>
        <end position="28"/>
    </location>
</feature>
<evidence type="ECO:0000256" key="1">
    <source>
        <dbReference type="ARBA" id="ARBA00022737"/>
    </source>
</evidence>
<dbReference type="eggNOG" id="KOG4197">
    <property type="taxonomic scope" value="Eukaryota"/>
</dbReference>
<evidence type="ECO:0000256" key="2">
    <source>
        <dbReference type="ARBA" id="ARBA00022946"/>
    </source>
</evidence>
<dbReference type="FunFam" id="1.25.40.10:FF:000031">
    <property type="entry name" value="Pentatricopeptide repeat-containing protein mitochondrial"/>
    <property type="match status" value="1"/>
</dbReference>
<dbReference type="GO" id="GO:0003723">
    <property type="term" value="F:RNA binding"/>
    <property type="evidence" value="ECO:0007669"/>
    <property type="project" value="InterPro"/>
</dbReference>
<dbReference type="InterPro" id="IPR011990">
    <property type="entry name" value="TPR-like_helical_dom_sf"/>
</dbReference>
<proteinExistence type="predicted"/>
<dbReference type="Gramene" id="OB06G10810.1">
    <property type="protein sequence ID" value="OB06G10810.1"/>
    <property type="gene ID" value="OB06G10810"/>
</dbReference>
<dbReference type="InterPro" id="IPR046960">
    <property type="entry name" value="PPR_At4g14850-like_plant"/>
</dbReference>
<dbReference type="Proteomes" id="UP000006038">
    <property type="component" value="Chromosome 6"/>
</dbReference>
<dbReference type="PANTHER" id="PTHR47926">
    <property type="entry name" value="PENTATRICOPEPTIDE REPEAT-CONTAINING PROTEIN"/>
    <property type="match status" value="1"/>
</dbReference>
<dbReference type="Gene3D" id="1.25.40.10">
    <property type="entry name" value="Tetratricopeptide repeat domain"/>
    <property type="match status" value="1"/>
</dbReference>
<dbReference type="AlphaFoldDB" id="J3MAN7"/>
<keyword evidence="1" id="KW-0677">Repeat</keyword>
<dbReference type="PANTHER" id="PTHR47926:SF373">
    <property type="entry name" value="TETRATRICOPEPTIDE-LIKE HELICAL DOMAIN SUPERFAMILY, DYW DOMAIN-CONTAINING PROTEIN"/>
    <property type="match status" value="1"/>
</dbReference>
<reference evidence="4" key="1">
    <citation type="journal article" date="2013" name="Nat. Commun.">
        <title>Whole-genome sequencing of Oryza brachyantha reveals mechanisms underlying Oryza genome evolution.</title>
        <authorList>
            <person name="Chen J."/>
            <person name="Huang Q."/>
            <person name="Gao D."/>
            <person name="Wang J."/>
            <person name="Lang Y."/>
            <person name="Liu T."/>
            <person name="Li B."/>
            <person name="Bai Z."/>
            <person name="Luis Goicoechea J."/>
            <person name="Liang C."/>
            <person name="Chen C."/>
            <person name="Zhang W."/>
            <person name="Sun S."/>
            <person name="Liao Y."/>
            <person name="Zhang X."/>
            <person name="Yang L."/>
            <person name="Song C."/>
            <person name="Wang M."/>
            <person name="Shi J."/>
            <person name="Liu G."/>
            <person name="Liu J."/>
            <person name="Zhou H."/>
            <person name="Zhou W."/>
            <person name="Yu Q."/>
            <person name="An N."/>
            <person name="Chen Y."/>
            <person name="Cai Q."/>
            <person name="Wang B."/>
            <person name="Liu B."/>
            <person name="Min J."/>
            <person name="Huang Y."/>
            <person name="Wu H."/>
            <person name="Li Z."/>
            <person name="Zhang Y."/>
            <person name="Yin Y."/>
            <person name="Song W."/>
            <person name="Jiang J."/>
            <person name="Jackson S.A."/>
            <person name="Wing R.A."/>
            <person name="Wang J."/>
            <person name="Chen M."/>
        </authorList>
    </citation>
    <scope>NUCLEOTIDE SEQUENCE [LARGE SCALE GENOMIC DNA]</scope>
    <source>
        <strain evidence="4">cv. IRGC 101232</strain>
    </source>
</reference>
<dbReference type="OMA" id="SCATIAR"/>
<dbReference type="PROSITE" id="PS51375">
    <property type="entry name" value="PPR"/>
    <property type="match status" value="3"/>
</dbReference>
<dbReference type="GO" id="GO:0009451">
    <property type="term" value="P:RNA modification"/>
    <property type="evidence" value="ECO:0007669"/>
    <property type="project" value="InterPro"/>
</dbReference>
<dbReference type="NCBIfam" id="TIGR00756">
    <property type="entry name" value="PPR"/>
    <property type="match status" value="2"/>
</dbReference>
<protein>
    <recommendedName>
        <fullName evidence="6">Pentatricopeptide repeat-containing protein</fullName>
    </recommendedName>
</protein>
<feature type="repeat" description="PPR" evidence="3">
    <location>
        <begin position="95"/>
        <end position="129"/>
    </location>
</feature>
<dbReference type="InterPro" id="IPR002885">
    <property type="entry name" value="PPR_rpt"/>
</dbReference>
<evidence type="ECO:0000256" key="3">
    <source>
        <dbReference type="PROSITE-ProRule" id="PRU00708"/>
    </source>
</evidence>
<keyword evidence="5" id="KW-1185">Reference proteome</keyword>
<keyword evidence="2" id="KW-0809">Transit peptide</keyword>
<evidence type="ECO:0000313" key="5">
    <source>
        <dbReference type="Proteomes" id="UP000006038"/>
    </source>
</evidence>